<reference evidence="6" key="2">
    <citation type="journal article" date="2021" name="Microbiome">
        <title>Successional dynamics and alternative stable states in a saline activated sludge microbial community over 9 years.</title>
        <authorList>
            <person name="Wang Y."/>
            <person name="Ye J."/>
            <person name="Ju F."/>
            <person name="Liu L."/>
            <person name="Boyd J.A."/>
            <person name="Deng Y."/>
            <person name="Parks D.H."/>
            <person name="Jiang X."/>
            <person name="Yin X."/>
            <person name="Woodcroft B.J."/>
            <person name="Tyson G.W."/>
            <person name="Hugenholtz P."/>
            <person name="Polz M.F."/>
            <person name="Zhang T."/>
        </authorList>
    </citation>
    <scope>NUCLEOTIDE SEQUENCE</scope>
    <source>
        <strain evidence="6">HKST-UBA02</strain>
    </source>
</reference>
<evidence type="ECO:0000313" key="6">
    <source>
        <dbReference type="EMBL" id="MCA9755825.1"/>
    </source>
</evidence>
<reference evidence="6" key="1">
    <citation type="submission" date="2020-04" db="EMBL/GenBank/DDBJ databases">
        <authorList>
            <person name="Zhang T."/>
        </authorList>
    </citation>
    <scope>NUCLEOTIDE SEQUENCE</scope>
    <source>
        <strain evidence="6">HKST-UBA02</strain>
    </source>
</reference>
<dbReference type="GO" id="GO:0015979">
    <property type="term" value="P:photosynthesis"/>
    <property type="evidence" value="ECO:0007669"/>
    <property type="project" value="UniProtKB-KW"/>
</dbReference>
<dbReference type="Proteomes" id="UP000739538">
    <property type="component" value="Unassembled WGS sequence"/>
</dbReference>
<dbReference type="EMBL" id="JAGQHS010000033">
    <property type="protein sequence ID" value="MCA9755825.1"/>
    <property type="molecule type" value="Genomic_DNA"/>
</dbReference>
<proteinExistence type="predicted"/>
<evidence type="ECO:0000313" key="7">
    <source>
        <dbReference type="Proteomes" id="UP000739538"/>
    </source>
</evidence>
<sequence>MNRRNPIPAAAALTCTLLLASTCLAAGWELQTSGTTVDLHGVTANHSDIDIAWACGDDGTILYTSNGGATWEEQDSGTSENLYAIAFQETQFGPVIAVGANGTIVRTQDAGVTWETIASGTTNTLRSISDFSGIACGDNGTVLRTPDVGLTWTLDDLGTNTNFYAATGTGVWQVVGEGGALYIGTFSSPWSPRDTGTTVDLLAMPMFSPSRLIVGGDATVLRSSGSWQFSPVWSGAPGALRGVQYSQNNTAKIYAVGDGGTILKSTNAGATWNTQQTGTTEDLNATFFYLDDTRGWAVGNGGTILRTNDGGGPLVPSGVGEDESGPHDPHHADSGGLRPTGPRLRVTPHPAGDEAHIRFALATPGNARVDVYDLSGRHVLGWSRGDLGVGLHESSVSLRGLPSGTYVYRLHTPDGEDSGRLVRR</sequence>
<dbReference type="InterPro" id="IPR028203">
    <property type="entry name" value="PSII_CF48-like_dom"/>
</dbReference>
<dbReference type="PANTHER" id="PTHR47199:SF2">
    <property type="entry name" value="PHOTOSYSTEM II STABILITY_ASSEMBLY FACTOR HCF136, CHLOROPLASTIC"/>
    <property type="match status" value="1"/>
</dbReference>
<keyword evidence="1" id="KW-0602">Photosynthesis</keyword>
<feature type="signal peptide" evidence="4">
    <location>
        <begin position="1"/>
        <end position="25"/>
    </location>
</feature>
<dbReference type="Pfam" id="PF14870">
    <property type="entry name" value="PSII_BNR"/>
    <property type="match status" value="1"/>
</dbReference>
<dbReference type="Gene3D" id="2.130.10.10">
    <property type="entry name" value="YVTN repeat-like/Quinoprotein amine dehydrogenase"/>
    <property type="match status" value="1"/>
</dbReference>
<accession>A0A956SCX4</accession>
<dbReference type="SUPFAM" id="SSF110296">
    <property type="entry name" value="Oligoxyloglucan reducing end-specific cellobiohydrolase"/>
    <property type="match status" value="2"/>
</dbReference>
<keyword evidence="2" id="KW-0604">Photosystem II</keyword>
<keyword evidence="4" id="KW-0732">Signal</keyword>
<evidence type="ECO:0000256" key="3">
    <source>
        <dbReference type="SAM" id="MobiDB-lite"/>
    </source>
</evidence>
<comment type="caution">
    <text evidence="6">The sequence shown here is derived from an EMBL/GenBank/DDBJ whole genome shotgun (WGS) entry which is preliminary data.</text>
</comment>
<dbReference type="InterPro" id="IPR015943">
    <property type="entry name" value="WD40/YVTN_repeat-like_dom_sf"/>
</dbReference>
<protein>
    <submittedName>
        <fullName evidence="6">T9SS type A sorting domain-containing protein</fullName>
    </submittedName>
</protein>
<dbReference type="AlphaFoldDB" id="A0A956SCX4"/>
<evidence type="ECO:0000256" key="1">
    <source>
        <dbReference type="ARBA" id="ARBA00022531"/>
    </source>
</evidence>
<name>A0A956SCX4_UNCEI</name>
<gene>
    <name evidence="6" type="ORF">KDA27_08500</name>
</gene>
<dbReference type="PANTHER" id="PTHR47199">
    <property type="entry name" value="PHOTOSYSTEM II STABILITY/ASSEMBLY FACTOR HCF136, CHLOROPLASTIC"/>
    <property type="match status" value="1"/>
</dbReference>
<feature type="domain" description="Photosynthesis system II assembly factor Ycf48/Hcf136-like" evidence="5">
    <location>
        <begin position="47"/>
        <end position="306"/>
    </location>
</feature>
<organism evidence="6 7">
    <name type="scientific">Eiseniibacteriota bacterium</name>
    <dbReference type="NCBI Taxonomy" id="2212470"/>
    <lineage>
        <taxon>Bacteria</taxon>
        <taxon>Candidatus Eiseniibacteriota</taxon>
    </lineage>
</organism>
<dbReference type="InterPro" id="IPR026444">
    <property type="entry name" value="Secre_tail"/>
</dbReference>
<feature type="compositionally biased region" description="Basic and acidic residues" evidence="3">
    <location>
        <begin position="324"/>
        <end position="333"/>
    </location>
</feature>
<feature type="region of interest" description="Disordered" evidence="3">
    <location>
        <begin position="307"/>
        <end position="343"/>
    </location>
</feature>
<evidence type="ECO:0000259" key="5">
    <source>
        <dbReference type="Pfam" id="PF14870"/>
    </source>
</evidence>
<evidence type="ECO:0000256" key="4">
    <source>
        <dbReference type="SAM" id="SignalP"/>
    </source>
</evidence>
<dbReference type="NCBIfam" id="TIGR04183">
    <property type="entry name" value="Por_Secre_tail"/>
    <property type="match status" value="1"/>
</dbReference>
<evidence type="ECO:0000256" key="2">
    <source>
        <dbReference type="ARBA" id="ARBA00023276"/>
    </source>
</evidence>
<feature type="chain" id="PRO_5036754536" evidence="4">
    <location>
        <begin position="26"/>
        <end position="424"/>
    </location>
</feature>
<dbReference type="GO" id="GO:0009523">
    <property type="term" value="C:photosystem II"/>
    <property type="evidence" value="ECO:0007669"/>
    <property type="project" value="UniProtKB-KW"/>
</dbReference>